<dbReference type="Proteomes" id="UP000735302">
    <property type="component" value="Unassembled WGS sequence"/>
</dbReference>
<evidence type="ECO:0000313" key="2">
    <source>
        <dbReference type="Proteomes" id="UP000735302"/>
    </source>
</evidence>
<comment type="caution">
    <text evidence="1">The sequence shown here is derived from an EMBL/GenBank/DDBJ whole genome shotgun (WGS) entry which is preliminary data.</text>
</comment>
<gene>
    <name evidence="1" type="ORF">PoB_002299400</name>
</gene>
<proteinExistence type="predicted"/>
<accession>A0AAV3ZRJ7</accession>
<name>A0AAV3ZRJ7_9GAST</name>
<organism evidence="1 2">
    <name type="scientific">Plakobranchus ocellatus</name>
    <dbReference type="NCBI Taxonomy" id="259542"/>
    <lineage>
        <taxon>Eukaryota</taxon>
        <taxon>Metazoa</taxon>
        <taxon>Spiralia</taxon>
        <taxon>Lophotrochozoa</taxon>
        <taxon>Mollusca</taxon>
        <taxon>Gastropoda</taxon>
        <taxon>Heterobranchia</taxon>
        <taxon>Euthyneura</taxon>
        <taxon>Panpulmonata</taxon>
        <taxon>Sacoglossa</taxon>
        <taxon>Placobranchoidea</taxon>
        <taxon>Plakobranchidae</taxon>
        <taxon>Plakobranchus</taxon>
    </lineage>
</organism>
<keyword evidence="2" id="KW-1185">Reference proteome</keyword>
<reference evidence="1 2" key="1">
    <citation type="journal article" date="2021" name="Elife">
        <title>Chloroplast acquisition without the gene transfer in kleptoplastic sea slugs, Plakobranchus ocellatus.</title>
        <authorList>
            <person name="Maeda T."/>
            <person name="Takahashi S."/>
            <person name="Yoshida T."/>
            <person name="Shimamura S."/>
            <person name="Takaki Y."/>
            <person name="Nagai Y."/>
            <person name="Toyoda A."/>
            <person name="Suzuki Y."/>
            <person name="Arimoto A."/>
            <person name="Ishii H."/>
            <person name="Satoh N."/>
            <person name="Nishiyama T."/>
            <person name="Hasebe M."/>
            <person name="Maruyama T."/>
            <person name="Minagawa J."/>
            <person name="Obokata J."/>
            <person name="Shigenobu S."/>
        </authorList>
    </citation>
    <scope>NUCLEOTIDE SEQUENCE [LARGE SCALE GENOMIC DNA]</scope>
</reference>
<dbReference type="EMBL" id="BLXT01002679">
    <property type="protein sequence ID" value="GFN96488.1"/>
    <property type="molecule type" value="Genomic_DNA"/>
</dbReference>
<dbReference type="AlphaFoldDB" id="A0AAV3ZRJ7"/>
<sequence>MTDKFFRSEDRGHELHVFLERNVLISCFQFKARYLSGRLSTTSELSAQNAAIEIPWPEKSKVSRDVYVATLKRQLSHETARAFLPLYSGPAHPSLTDLTGNKLCKKLMALRVKVLAK</sequence>
<protein>
    <submittedName>
        <fullName evidence="1">Uncharacterized protein</fullName>
    </submittedName>
</protein>
<evidence type="ECO:0000313" key="1">
    <source>
        <dbReference type="EMBL" id="GFN96488.1"/>
    </source>
</evidence>